<reference evidence="1 2" key="1">
    <citation type="submission" date="2019-03" db="EMBL/GenBank/DDBJ databases">
        <title>Single cell metagenomics reveals metabolic interactions within the superorganism composed of flagellate Streblomastix strix and complex community of Bacteroidetes bacteria on its surface.</title>
        <authorList>
            <person name="Treitli S.C."/>
            <person name="Kolisko M."/>
            <person name="Husnik F."/>
            <person name="Keeling P."/>
            <person name="Hampl V."/>
        </authorList>
    </citation>
    <scope>NUCLEOTIDE SEQUENCE [LARGE SCALE GENOMIC DNA]</scope>
    <source>
        <strain evidence="1">ST1C</strain>
    </source>
</reference>
<evidence type="ECO:0008006" key="3">
    <source>
        <dbReference type="Google" id="ProtNLM"/>
    </source>
</evidence>
<dbReference type="SMART" id="SM00710">
    <property type="entry name" value="PbH1"/>
    <property type="match status" value="8"/>
</dbReference>
<dbReference type="OrthoDB" id="10683595at2759"/>
<proteinExistence type="predicted"/>
<dbReference type="Proteomes" id="UP000324800">
    <property type="component" value="Unassembled WGS sequence"/>
</dbReference>
<evidence type="ECO:0000313" key="1">
    <source>
        <dbReference type="EMBL" id="KAA6391543.1"/>
    </source>
</evidence>
<organism evidence="1 2">
    <name type="scientific">Streblomastix strix</name>
    <dbReference type="NCBI Taxonomy" id="222440"/>
    <lineage>
        <taxon>Eukaryota</taxon>
        <taxon>Metamonada</taxon>
        <taxon>Preaxostyla</taxon>
        <taxon>Oxymonadida</taxon>
        <taxon>Streblomastigidae</taxon>
        <taxon>Streblomastix</taxon>
    </lineage>
</organism>
<protein>
    <recommendedName>
        <fullName evidence="3">Right handed beta helix domain-containing protein</fullName>
    </recommendedName>
</protein>
<comment type="caution">
    <text evidence="1">The sequence shown here is derived from an EMBL/GenBank/DDBJ whole genome shotgun (WGS) entry which is preliminary data.</text>
</comment>
<accession>A0A5J4WA71</accession>
<dbReference type="AlphaFoldDB" id="A0A5J4WA71"/>
<dbReference type="SUPFAM" id="SSF51126">
    <property type="entry name" value="Pectin lyase-like"/>
    <property type="match status" value="1"/>
</dbReference>
<evidence type="ECO:0000313" key="2">
    <source>
        <dbReference type="Proteomes" id="UP000324800"/>
    </source>
</evidence>
<dbReference type="InterPro" id="IPR011050">
    <property type="entry name" value="Pectin_lyase_fold/virulence"/>
</dbReference>
<sequence length="418" mass="45988">GGAIWMQVASGSKVTIEDCTMTKCYSVRNGGCLFIQILSTYTHSEVELINIQMTNCSCQWHGGGIYAETNDNSTLSLIGDFLFDNCSSINQDYCGGGIYVNQKQPMHSIQMQGNFTFRNCTSRSYGGGMFMQGLNQTPVAINCTFLFWNCTSGHGGGLRLIYQGTGQATHFAGNFTFERCSANKGYGGGIFFQSTPSCTLEIDNFTFKDCSSNQGGGIFFSLMDNAKMIINGGQFINCSALREGGGIYAQLLHISEFVLNNSCQFNKCSCSGCGGAIYININYTLSIKFKINDALIRECEAKTNTQYTYFQSGFGGGIFLTGSGDYDASSENIDFSGLKIFGNTADKSGQSIYVVMTKVKYWCEYGVAGQYVKGNFSDRFSDFEDIEGIPADKTDFDSLSYESIQEQQSALYYYWEKI</sequence>
<gene>
    <name evidence="1" type="ORF">EZS28_012929</name>
</gene>
<name>A0A5J4WA71_9EUKA</name>
<dbReference type="InterPro" id="IPR006626">
    <property type="entry name" value="PbH1"/>
</dbReference>
<feature type="non-terminal residue" evidence="1">
    <location>
        <position position="1"/>
    </location>
</feature>
<dbReference type="EMBL" id="SNRW01002847">
    <property type="protein sequence ID" value="KAA6391543.1"/>
    <property type="molecule type" value="Genomic_DNA"/>
</dbReference>